<evidence type="ECO:0000313" key="2">
    <source>
        <dbReference type="EMBL" id="PLX60353.1"/>
    </source>
</evidence>
<reference evidence="2 3" key="1">
    <citation type="submission" date="2017-11" db="EMBL/GenBank/DDBJ databases">
        <title>Genome-resolved metagenomics identifies genetic mobility, metabolic interactions, and unexpected diversity in perchlorate-reducing communities.</title>
        <authorList>
            <person name="Barnum T.P."/>
            <person name="Figueroa I.A."/>
            <person name="Carlstrom C.I."/>
            <person name="Lucas L.N."/>
            <person name="Engelbrektson A.L."/>
            <person name="Coates J.D."/>
        </authorList>
    </citation>
    <scope>NUCLEOTIDE SEQUENCE [LARGE SCALE GENOMIC DNA]</scope>
    <source>
        <strain evidence="2">BM301</strain>
    </source>
</reference>
<organism evidence="2 3">
    <name type="scientific">Sedimenticola selenatireducens</name>
    <dbReference type="NCBI Taxonomy" id="191960"/>
    <lineage>
        <taxon>Bacteria</taxon>
        <taxon>Pseudomonadati</taxon>
        <taxon>Pseudomonadota</taxon>
        <taxon>Gammaproteobacteria</taxon>
        <taxon>Chromatiales</taxon>
        <taxon>Sedimenticolaceae</taxon>
        <taxon>Sedimenticola</taxon>
    </lineage>
</organism>
<keyword evidence="1" id="KW-0533">Nickel</keyword>
<dbReference type="Proteomes" id="UP000235015">
    <property type="component" value="Unassembled WGS sequence"/>
</dbReference>
<dbReference type="EMBL" id="PKUN01000025">
    <property type="protein sequence ID" value="PLX60353.1"/>
    <property type="molecule type" value="Genomic_DNA"/>
</dbReference>
<keyword evidence="1" id="KW-0479">Metal-binding</keyword>
<dbReference type="AlphaFoldDB" id="A0A2N6CTA6"/>
<feature type="binding site" evidence="1">
    <location>
        <position position="343"/>
    </location>
    <ligand>
        <name>Mg(2+)</name>
        <dbReference type="ChEBI" id="CHEBI:18420"/>
    </ligand>
</feature>
<dbReference type="PANTHER" id="PTHR42958">
    <property type="entry name" value="HYDROGENASE-2 LARGE CHAIN"/>
    <property type="match status" value="1"/>
</dbReference>
<dbReference type="GO" id="GO:0016151">
    <property type="term" value="F:nickel cation binding"/>
    <property type="evidence" value="ECO:0007669"/>
    <property type="project" value="InterPro"/>
</dbReference>
<dbReference type="SUPFAM" id="SSF56762">
    <property type="entry name" value="HydB/Nqo4-like"/>
    <property type="match status" value="1"/>
</dbReference>
<keyword evidence="1" id="KW-0460">Magnesium</keyword>
<dbReference type="InterPro" id="IPR050867">
    <property type="entry name" value="NiFe/NiFeSe_hydrgnase_LSU"/>
</dbReference>
<evidence type="ECO:0008006" key="4">
    <source>
        <dbReference type="Google" id="ProtNLM"/>
    </source>
</evidence>
<dbReference type="PANTHER" id="PTHR42958:SF4">
    <property type="entry name" value="HYDROGENASE EXPRESSION_FORMATION PROTEIN HUPK"/>
    <property type="match status" value="1"/>
</dbReference>
<dbReference type="Gene3D" id="1.10.645.10">
    <property type="entry name" value="Cytochrome-c3 Hydrogenase, chain B"/>
    <property type="match status" value="1"/>
</dbReference>
<proteinExistence type="predicted"/>
<evidence type="ECO:0000313" key="3">
    <source>
        <dbReference type="Proteomes" id="UP000235015"/>
    </source>
</evidence>
<gene>
    <name evidence="2" type="ORF">C0630_16290</name>
</gene>
<evidence type="ECO:0000256" key="1">
    <source>
        <dbReference type="PIRSR" id="PIRSR601501-1"/>
    </source>
</evidence>
<accession>A0A2N6CTA6</accession>
<dbReference type="RefSeq" id="WP_273440597.1">
    <property type="nucleotide sequence ID" value="NZ_CAXXYC010000004.1"/>
</dbReference>
<sequence length="396" mass="42955">MANAVGNIEGRLNIGLHLSDGTVTGVDIRSSRPLQTPRIFEGKSVEELLQTLPLLYSICGTAQAHAAVTACGQALGLPVDARQQSAREKLVWLETAKEHLWRVLLDWPGFIGLPPAAAGVGEMLQLIKRFRVASYPNERPFMPGVMPVTDGVREMDSVIDEFAQLLQDQVFGMPPAEWLGLEGCPALLRWAADSRLPAGRMLQFVRDNGWDSLGSANIGVLPPVEQAFLARQLERPDAGRFIACPRLDGQCYETSPFARVTDHPLVAAVVAEYGTGLLARYCARLVELAGIPGRLREAAGETTGNAVESGLPPGQGISQVEAARGRLVHWVALEAGRIARYQILAPTEWNFHPEGVLVQGLKGLQVNSADQLRRQSALLINAIDPCVGYELRIDQA</sequence>
<comment type="caution">
    <text evidence="2">The sequence shown here is derived from an EMBL/GenBank/DDBJ whole genome shotgun (WGS) entry which is preliminary data.</text>
</comment>
<name>A0A2N6CTA6_9GAMM</name>
<feature type="binding site" evidence="1">
    <location>
        <position position="386"/>
    </location>
    <ligand>
        <name>Ni(2+)</name>
        <dbReference type="ChEBI" id="CHEBI:49786"/>
    </ligand>
</feature>
<dbReference type="InterPro" id="IPR029014">
    <property type="entry name" value="NiFe-Hase_large"/>
</dbReference>
<protein>
    <recommendedName>
        <fullName evidence="4">Ni,Fe-hydrogenase I large subunit</fullName>
    </recommendedName>
</protein>
<dbReference type="Pfam" id="PF00374">
    <property type="entry name" value="NiFeSe_Hases"/>
    <property type="match status" value="1"/>
</dbReference>
<dbReference type="InterPro" id="IPR001501">
    <property type="entry name" value="Ni-dep_hyd_lsu"/>
</dbReference>
<comment type="cofactor">
    <cofactor evidence="1">
        <name>Ni(2+)</name>
        <dbReference type="ChEBI" id="CHEBI:49786"/>
    </cofactor>
</comment>
<dbReference type="STRING" id="1111735.GCA_000428045_02495"/>